<dbReference type="InterPro" id="IPR011990">
    <property type="entry name" value="TPR-like_helical_dom_sf"/>
</dbReference>
<dbReference type="AlphaFoldDB" id="A0A0C3PY62"/>
<dbReference type="Proteomes" id="UP000054217">
    <property type="component" value="Unassembled WGS sequence"/>
</dbReference>
<name>A0A0C3PY62_PISTI</name>
<feature type="non-terminal residue" evidence="2">
    <location>
        <position position="1"/>
    </location>
</feature>
<organism evidence="2 3">
    <name type="scientific">Pisolithus tinctorius Marx 270</name>
    <dbReference type="NCBI Taxonomy" id="870435"/>
    <lineage>
        <taxon>Eukaryota</taxon>
        <taxon>Fungi</taxon>
        <taxon>Dikarya</taxon>
        <taxon>Basidiomycota</taxon>
        <taxon>Agaricomycotina</taxon>
        <taxon>Agaricomycetes</taxon>
        <taxon>Agaricomycetidae</taxon>
        <taxon>Boletales</taxon>
        <taxon>Sclerodermatineae</taxon>
        <taxon>Pisolithaceae</taxon>
        <taxon>Pisolithus</taxon>
    </lineage>
</organism>
<sequence length="73" mass="8333">NSPRSSLRHHRPAQRSISRHPLANHTADVFHDSEFGGESEDGEWGMVDGMRLWKNDALMQHLYGTASFWGDEI</sequence>
<dbReference type="InParanoid" id="A0A0C3PY62"/>
<reference evidence="3" key="2">
    <citation type="submission" date="2015-01" db="EMBL/GenBank/DDBJ databases">
        <title>Evolutionary Origins and Diversification of the Mycorrhizal Mutualists.</title>
        <authorList>
            <consortium name="DOE Joint Genome Institute"/>
            <consortium name="Mycorrhizal Genomics Consortium"/>
            <person name="Kohler A."/>
            <person name="Kuo A."/>
            <person name="Nagy L.G."/>
            <person name="Floudas D."/>
            <person name="Copeland A."/>
            <person name="Barry K.W."/>
            <person name="Cichocki N."/>
            <person name="Veneault-Fourrey C."/>
            <person name="LaButti K."/>
            <person name="Lindquist E.A."/>
            <person name="Lipzen A."/>
            <person name="Lundell T."/>
            <person name="Morin E."/>
            <person name="Murat C."/>
            <person name="Riley R."/>
            <person name="Ohm R."/>
            <person name="Sun H."/>
            <person name="Tunlid A."/>
            <person name="Henrissat B."/>
            <person name="Grigoriev I.V."/>
            <person name="Hibbett D.S."/>
            <person name="Martin F."/>
        </authorList>
    </citation>
    <scope>NUCLEOTIDE SEQUENCE [LARGE SCALE GENOMIC DNA]</scope>
    <source>
        <strain evidence="3">Marx 270</strain>
    </source>
</reference>
<protein>
    <submittedName>
        <fullName evidence="2">Uncharacterized protein</fullName>
    </submittedName>
</protein>
<dbReference type="Gene3D" id="1.25.40.10">
    <property type="entry name" value="Tetratricopeptide repeat domain"/>
    <property type="match status" value="1"/>
</dbReference>
<feature type="non-terminal residue" evidence="2">
    <location>
        <position position="73"/>
    </location>
</feature>
<dbReference type="STRING" id="870435.A0A0C3PY62"/>
<evidence type="ECO:0000256" key="1">
    <source>
        <dbReference type="SAM" id="MobiDB-lite"/>
    </source>
</evidence>
<keyword evidence="3" id="KW-1185">Reference proteome</keyword>
<dbReference type="OrthoDB" id="10006270at2759"/>
<reference evidence="2 3" key="1">
    <citation type="submission" date="2014-04" db="EMBL/GenBank/DDBJ databases">
        <authorList>
            <consortium name="DOE Joint Genome Institute"/>
            <person name="Kuo A."/>
            <person name="Kohler A."/>
            <person name="Costa M.D."/>
            <person name="Nagy L.G."/>
            <person name="Floudas D."/>
            <person name="Copeland A."/>
            <person name="Barry K.W."/>
            <person name="Cichocki N."/>
            <person name="Veneault-Fourrey C."/>
            <person name="LaButti K."/>
            <person name="Lindquist E.A."/>
            <person name="Lipzen A."/>
            <person name="Lundell T."/>
            <person name="Morin E."/>
            <person name="Murat C."/>
            <person name="Sun H."/>
            <person name="Tunlid A."/>
            <person name="Henrissat B."/>
            <person name="Grigoriev I.V."/>
            <person name="Hibbett D.S."/>
            <person name="Martin F."/>
            <person name="Nordberg H.P."/>
            <person name="Cantor M.N."/>
            <person name="Hua S.X."/>
        </authorList>
    </citation>
    <scope>NUCLEOTIDE SEQUENCE [LARGE SCALE GENOMIC DNA]</scope>
    <source>
        <strain evidence="2 3">Marx 270</strain>
    </source>
</reference>
<accession>A0A0C3PY62</accession>
<dbReference type="EMBL" id="KN831944">
    <property type="protein sequence ID" value="KIO14501.1"/>
    <property type="molecule type" value="Genomic_DNA"/>
</dbReference>
<evidence type="ECO:0000313" key="2">
    <source>
        <dbReference type="EMBL" id="KIO14501.1"/>
    </source>
</evidence>
<proteinExistence type="predicted"/>
<evidence type="ECO:0000313" key="3">
    <source>
        <dbReference type="Proteomes" id="UP000054217"/>
    </source>
</evidence>
<dbReference type="HOGENOM" id="CLU_2711690_0_0_1"/>
<gene>
    <name evidence="2" type="ORF">M404DRAFT_87060</name>
</gene>
<feature type="compositionally biased region" description="Basic residues" evidence="1">
    <location>
        <begin position="1"/>
        <end position="13"/>
    </location>
</feature>
<feature type="region of interest" description="Disordered" evidence="1">
    <location>
        <begin position="1"/>
        <end position="23"/>
    </location>
</feature>